<evidence type="ECO:0000313" key="2">
    <source>
        <dbReference type="Proteomes" id="UP000569732"/>
    </source>
</evidence>
<gene>
    <name evidence="1" type="ORF">H0A36_25825</name>
</gene>
<protein>
    <recommendedName>
        <fullName evidence="3">Terminase</fullName>
    </recommendedName>
</protein>
<sequence>MAKRKTALSSPEYPAYVARYRHDWERLALDVCGMHLTHQQCPLAFSIQQEGCRVSVSSGHGTGKSSLLAMLIIAFMTTYPKARVVITANKVEQVKIGIFKYLADYWQKAVNRFPWLDEVFTLTAEQFYAVGFQKSWSVGIKGYRLGNEEALAGEHADHLLYIVDEASGLSDKAFDYITGALTQTDNRLVLLSQPTRITGYFYESHHSLAKTSPDDHGFTAFQLNSEESPLVTQSYIVEKVKQYGGRQSPEYCIRVLGAFTKQAEGMLIGRDDVDRGFINEVEHRSEWGYIAIADIAGGEGRDSSVLNILKVSGFDDERVAESVKLLEMNTGVDGVEFAEIVEKETQSYPNITIGVDADGYGLITAQTLEKRGIDVIRIHWGTPVHSKTQKIRFRSKRDFASVMVKEALRDNRLRLNDHYSVKQKTLNQFVKIPYKFNEVGQWRIESKEKMRA</sequence>
<keyword evidence="2" id="KW-1185">Reference proteome</keyword>
<dbReference type="AlphaFoldDB" id="A0A853I989"/>
<dbReference type="RefSeq" id="WP_180571428.1">
    <property type="nucleotide sequence ID" value="NZ_JACCKB010000085.1"/>
</dbReference>
<evidence type="ECO:0008006" key="3">
    <source>
        <dbReference type="Google" id="ProtNLM"/>
    </source>
</evidence>
<proteinExistence type="predicted"/>
<reference evidence="1 2" key="1">
    <citation type="submission" date="2020-07" db="EMBL/GenBank/DDBJ databases">
        <title>Endozoicomonas sp. nov., isolated from sediment.</title>
        <authorList>
            <person name="Gu T."/>
        </authorList>
    </citation>
    <scope>NUCLEOTIDE SEQUENCE [LARGE SCALE GENOMIC DNA]</scope>
    <source>
        <strain evidence="1 2">SM1973</strain>
    </source>
</reference>
<dbReference type="Gene3D" id="3.40.50.300">
    <property type="entry name" value="P-loop containing nucleotide triphosphate hydrolases"/>
    <property type="match status" value="1"/>
</dbReference>
<dbReference type="SUPFAM" id="SSF52540">
    <property type="entry name" value="P-loop containing nucleoside triphosphate hydrolases"/>
    <property type="match status" value="1"/>
</dbReference>
<dbReference type="Proteomes" id="UP000569732">
    <property type="component" value="Unassembled WGS sequence"/>
</dbReference>
<dbReference type="Gene3D" id="3.30.420.240">
    <property type="match status" value="1"/>
</dbReference>
<evidence type="ECO:0000313" key="1">
    <source>
        <dbReference type="EMBL" id="NYZ69439.1"/>
    </source>
</evidence>
<dbReference type="InterPro" id="IPR027417">
    <property type="entry name" value="P-loop_NTPase"/>
</dbReference>
<name>A0A853I989_9GAMM</name>
<dbReference type="EMBL" id="JACCKB010000085">
    <property type="protein sequence ID" value="NYZ69439.1"/>
    <property type="molecule type" value="Genomic_DNA"/>
</dbReference>
<organism evidence="1 2">
    <name type="scientific">Spartinivicinus marinus</name>
    <dbReference type="NCBI Taxonomy" id="2994442"/>
    <lineage>
        <taxon>Bacteria</taxon>
        <taxon>Pseudomonadati</taxon>
        <taxon>Pseudomonadota</taxon>
        <taxon>Gammaproteobacteria</taxon>
        <taxon>Oceanospirillales</taxon>
        <taxon>Zooshikellaceae</taxon>
        <taxon>Spartinivicinus</taxon>
    </lineage>
</organism>
<accession>A0A853I989</accession>
<comment type="caution">
    <text evidence="1">The sequence shown here is derived from an EMBL/GenBank/DDBJ whole genome shotgun (WGS) entry which is preliminary data.</text>
</comment>
<feature type="non-terminal residue" evidence="1">
    <location>
        <position position="452"/>
    </location>
</feature>